<keyword evidence="2" id="KW-1185">Reference proteome</keyword>
<dbReference type="Proteomes" id="UP000629025">
    <property type="component" value="Unassembled WGS sequence"/>
</dbReference>
<reference evidence="2" key="1">
    <citation type="journal article" date="2019" name="Int. J. Syst. Evol. Microbiol.">
        <title>The Global Catalogue of Microorganisms (GCM) 10K type strain sequencing project: providing services to taxonomists for standard genome sequencing and annotation.</title>
        <authorList>
            <consortium name="The Broad Institute Genomics Platform"/>
            <consortium name="The Broad Institute Genome Sequencing Center for Infectious Disease"/>
            <person name="Wu L."/>
            <person name="Ma J."/>
        </authorList>
    </citation>
    <scope>NUCLEOTIDE SEQUENCE [LARGE SCALE GENOMIC DNA]</scope>
    <source>
        <strain evidence="2">CGMCC 1.15341</strain>
    </source>
</reference>
<organism evidence="1 2">
    <name type="scientific">Marinobacterium zhoushanense</name>
    <dbReference type="NCBI Taxonomy" id="1679163"/>
    <lineage>
        <taxon>Bacteria</taxon>
        <taxon>Pseudomonadati</taxon>
        <taxon>Pseudomonadota</taxon>
        <taxon>Gammaproteobacteria</taxon>
        <taxon>Oceanospirillales</taxon>
        <taxon>Oceanospirillaceae</taxon>
        <taxon>Marinobacterium</taxon>
    </lineage>
</organism>
<comment type="caution">
    <text evidence="1">The sequence shown here is derived from an EMBL/GenBank/DDBJ whole genome shotgun (WGS) entry which is preliminary data.</text>
</comment>
<sequence length="85" mass="9183">MMIAELFDLEDFAGRLRELGLALPVGADEALVKTELEEWLSDASGEEAAAFERLASELEAKFGGMMLPCVVSLIADGRGCIAHKR</sequence>
<gene>
    <name evidence="1" type="ORF">GCM10011352_22970</name>
</gene>
<dbReference type="RefSeq" id="WP_188748380.1">
    <property type="nucleotide sequence ID" value="NZ_BMIJ01000004.1"/>
</dbReference>
<dbReference type="EMBL" id="BMIJ01000004">
    <property type="protein sequence ID" value="GGB96279.1"/>
    <property type="molecule type" value="Genomic_DNA"/>
</dbReference>
<accession>A0ABQ1KG16</accession>
<evidence type="ECO:0000313" key="2">
    <source>
        <dbReference type="Proteomes" id="UP000629025"/>
    </source>
</evidence>
<name>A0ABQ1KG16_9GAMM</name>
<evidence type="ECO:0000313" key="1">
    <source>
        <dbReference type="EMBL" id="GGB96279.1"/>
    </source>
</evidence>
<proteinExistence type="predicted"/>
<protein>
    <submittedName>
        <fullName evidence="1">Uncharacterized protein</fullName>
    </submittedName>
</protein>